<keyword evidence="6" id="KW-0653">Protein transport</keyword>
<dbReference type="AlphaFoldDB" id="A0A1S3K2Y4"/>
<dbReference type="GeneID" id="106178205"/>
<dbReference type="Gene3D" id="1.25.10.10">
    <property type="entry name" value="Leucine-rich Repeat Variant"/>
    <property type="match status" value="1"/>
</dbReference>
<evidence type="ECO:0000256" key="6">
    <source>
        <dbReference type="ARBA" id="ARBA00022927"/>
    </source>
</evidence>
<comment type="subunit">
    <text evidence="10">Interacts with (GTP-bound) Ran. Interacts with (phosphorylated) SFRS1 and SFRS2; leading to their nuclear import. Interacts with NUP62. Interacts with RBM4. Interacts with CPSF6, promoting its nuclear import.</text>
</comment>
<evidence type="ECO:0000256" key="5">
    <source>
        <dbReference type="ARBA" id="ARBA00022553"/>
    </source>
</evidence>
<dbReference type="OMA" id="LECITSW"/>
<evidence type="ECO:0000256" key="3">
    <source>
        <dbReference type="ARBA" id="ARBA00022448"/>
    </source>
</evidence>
<dbReference type="InterPro" id="IPR001494">
    <property type="entry name" value="Importin-beta_N"/>
</dbReference>
<dbReference type="InterPro" id="IPR051345">
    <property type="entry name" value="Importin_beta-like_NTR"/>
</dbReference>
<evidence type="ECO:0000256" key="10">
    <source>
        <dbReference type="ARBA" id="ARBA00063116"/>
    </source>
</evidence>
<dbReference type="PANTHER" id="PTHR12363:SF42">
    <property type="entry name" value="TRANSPORTIN-3"/>
    <property type="match status" value="1"/>
</dbReference>
<keyword evidence="4" id="KW-0963">Cytoplasm</keyword>
<evidence type="ECO:0000256" key="2">
    <source>
        <dbReference type="ARBA" id="ARBA00004496"/>
    </source>
</evidence>
<accession>A0A1S3K2Y4</accession>
<dbReference type="FunFam" id="1.25.10.10:FF:000079">
    <property type="entry name" value="transportin-3 isoform X1"/>
    <property type="match status" value="1"/>
</dbReference>
<evidence type="ECO:0000256" key="9">
    <source>
        <dbReference type="ARBA" id="ARBA00060097"/>
    </source>
</evidence>
<dbReference type="STRING" id="7574.A0A1S3K2Y4"/>
<dbReference type="InterPro" id="IPR011989">
    <property type="entry name" value="ARM-like"/>
</dbReference>
<dbReference type="GO" id="GO:0006606">
    <property type="term" value="P:protein import into nucleus"/>
    <property type="evidence" value="ECO:0007669"/>
    <property type="project" value="TreeGrafter"/>
</dbReference>
<dbReference type="InterPro" id="IPR058537">
    <property type="entry name" value="TPR_TNPO3_IPO13_4th"/>
</dbReference>
<keyword evidence="7" id="KW-0007">Acetylation</keyword>
<evidence type="ECO:0000256" key="11">
    <source>
        <dbReference type="ARBA" id="ARBA00067328"/>
    </source>
</evidence>
<proteinExistence type="predicted"/>
<dbReference type="PANTHER" id="PTHR12363">
    <property type="entry name" value="TRANSPORTIN 3 AND IMPORTIN 13"/>
    <property type="match status" value="1"/>
</dbReference>
<dbReference type="GO" id="GO:0005737">
    <property type="term" value="C:cytoplasm"/>
    <property type="evidence" value="ECO:0007669"/>
    <property type="project" value="UniProtKB-SubCell"/>
</dbReference>
<evidence type="ECO:0000256" key="7">
    <source>
        <dbReference type="ARBA" id="ARBA00022990"/>
    </source>
</evidence>
<keyword evidence="5" id="KW-0597">Phosphoprotein</keyword>
<comment type="subcellular location">
    <subcellularLocation>
        <location evidence="2">Cytoplasm</location>
    </subcellularLocation>
    <subcellularLocation>
        <location evidence="1">Nucleus envelope</location>
    </subcellularLocation>
</comment>
<organism evidence="13 14">
    <name type="scientific">Lingula anatina</name>
    <name type="common">Brachiopod</name>
    <name type="synonym">Lingula unguis</name>
    <dbReference type="NCBI Taxonomy" id="7574"/>
    <lineage>
        <taxon>Eukaryota</taxon>
        <taxon>Metazoa</taxon>
        <taxon>Spiralia</taxon>
        <taxon>Lophotrochozoa</taxon>
        <taxon>Brachiopoda</taxon>
        <taxon>Linguliformea</taxon>
        <taxon>Lingulata</taxon>
        <taxon>Lingulida</taxon>
        <taxon>Linguloidea</taxon>
        <taxon>Lingulidae</taxon>
        <taxon>Lingula</taxon>
    </lineage>
</organism>
<dbReference type="GO" id="GO:0031267">
    <property type="term" value="F:small GTPase binding"/>
    <property type="evidence" value="ECO:0007669"/>
    <property type="project" value="InterPro"/>
</dbReference>
<dbReference type="OrthoDB" id="435593at2759"/>
<keyword evidence="8" id="KW-0539">Nucleus</keyword>
<comment type="function">
    <text evidence="9">Importin, which transports target proteins into the nucleus. Specifically mediates the nuclear import of splicing factor serine/arginine (SR) proteins, such as RBM4, SFRS1 and SFRS2, by recognizing phosphorylated SR domains. Also mediates the nuclear import of serine/arginine (SR) protein CPSF6, independently of CPSF6 phosphorylation. The nuclear import process is regulated by the small GTPase Ran that partitions between cytoplasm and nucleus in the predominantly GDP- and GTP-bound form, respectively. Importin associates with target cargo proteins in the cytoplasm, and the competitive binding of GTP-bound Ran induces the release of cargos in the nucleus.</text>
</comment>
<name>A0A1S3K2Y4_LINAN</name>
<evidence type="ECO:0000256" key="1">
    <source>
        <dbReference type="ARBA" id="ARBA00004259"/>
    </source>
</evidence>
<dbReference type="InterPro" id="IPR016024">
    <property type="entry name" value="ARM-type_fold"/>
</dbReference>
<evidence type="ECO:0000256" key="4">
    <source>
        <dbReference type="ARBA" id="ARBA00022490"/>
    </source>
</evidence>
<dbReference type="GO" id="GO:0005635">
    <property type="term" value="C:nuclear envelope"/>
    <property type="evidence" value="ECO:0007669"/>
    <property type="project" value="UniProtKB-SubCell"/>
</dbReference>
<dbReference type="FunCoup" id="A0A1S3K2Y4">
    <property type="interactions" value="3243"/>
</dbReference>
<feature type="domain" description="Importin N-terminal" evidence="12">
    <location>
        <begin position="29"/>
        <end position="95"/>
    </location>
</feature>
<dbReference type="SUPFAM" id="SSF48371">
    <property type="entry name" value="ARM repeat"/>
    <property type="match status" value="1"/>
</dbReference>
<dbReference type="Pfam" id="PF24140">
    <property type="entry name" value="TPR_TNPO3_IPO13_3rd"/>
    <property type="match status" value="1"/>
</dbReference>
<dbReference type="KEGG" id="lak:106178205"/>
<keyword evidence="3" id="KW-0813">Transport</keyword>
<sequence length="929" mass="104139">MDSAPSIETVLQAIHALYHHPDPAGKEKASVWLGELQKSVFAWQIADHLLQQNRDLESCYIAAQTMRTKIQYAFHELPPATHQSLRNSLLDHISKTNAGTNQVIVTQLCLALADLALQMATWKNAARDLIDRFSGNVDHVHCLVEILTVMPEEVNSRSLRLGANRRSEIIDELTETAPMVLQLLAVCRENFSQEEKMQTKIFRCLASWFNVAAVPQDLIVQSPMLTAPFQALVLLGCSSTLHEAATDCVCAALYCTEDSKEMKVLSEALFQAVMTLTDAYHMSVAQEDLDKSINFCRIFTEMAESFLEAMLKTPNQGLGDFRTLEILCTCVGHHQYEIAEITFNFWYRLSEMLYQRNDEIMNRMFSPYIQRLIIALCRHCQLDPDHDSLPDENDDFGDFRARVSELIKDVVFLVGSANCFAQMFDSLKNQSSETSWDVSEAALFVMCAVAKFILPDENEIVPQVLQAILHLPESAHIAVKYTSVQLIGELSEWIEQHPDVLEPVLQFLMVCLHVPSLASVSASALLYICEQCKQRMTDHFAGLMQIIQAIDSFNLDNDAAVGLLKGVSLILAKLPHEKITEGLKEMCILQITPLQKILDDSAKDTGSKADPTVWLDRLAAIFRHTNPTVINGQLHPCQPVVQEVWPVLSRACHHYQADVKIVERCCRCIRFAIRCVGKGSAALLTPLVTQMVEMYSLHQHSCFLYLGSILVDEYGEEEGCQQGLLDMVKAFMGPAFKQLEEPNGFRNHPDTVDDWFRLCLRFIQRAPQVILQSPVAKPVLMCGVAACPLDHKEANASVMKFLTELIRAGREKEKSSEDAGLEVCRSTVQGLIKDTGEALVQSLLSAAVFFLPSYMIVDAAEVLYELMQLDRPAVCKWLEHALKSLPTESSGGAVTATQKQLVDFHKEVTSAEGFKQVSHALRDFSRLYR</sequence>
<evidence type="ECO:0000313" key="14">
    <source>
        <dbReference type="RefSeq" id="XP_013416764.1"/>
    </source>
</evidence>
<evidence type="ECO:0000256" key="8">
    <source>
        <dbReference type="ARBA" id="ARBA00023242"/>
    </source>
</evidence>
<dbReference type="InterPro" id="IPR057942">
    <property type="entry name" value="TPR_TNPO3_IPO13_3rd"/>
</dbReference>
<keyword evidence="13" id="KW-1185">Reference proteome</keyword>
<evidence type="ECO:0000259" key="12">
    <source>
        <dbReference type="SMART" id="SM00913"/>
    </source>
</evidence>
<dbReference type="Pfam" id="PF24138">
    <property type="entry name" value="TPR_TNPO3_IPO13_2nd"/>
    <property type="match status" value="1"/>
</dbReference>
<dbReference type="Pfam" id="PF03810">
    <property type="entry name" value="IBN_N"/>
    <property type="match status" value="1"/>
</dbReference>
<dbReference type="InterPro" id="IPR013598">
    <property type="entry name" value="Exportin-1/Importin-b-like"/>
</dbReference>
<reference evidence="14" key="1">
    <citation type="submission" date="2025-08" db="UniProtKB">
        <authorList>
            <consortium name="RefSeq"/>
        </authorList>
    </citation>
    <scope>IDENTIFICATION</scope>
    <source>
        <tissue evidence="14">Gonads</tissue>
    </source>
</reference>
<dbReference type="InParanoid" id="A0A1S3K2Y4"/>
<dbReference type="RefSeq" id="XP_013416764.1">
    <property type="nucleotide sequence ID" value="XM_013561310.1"/>
</dbReference>
<dbReference type="Proteomes" id="UP000085678">
    <property type="component" value="Unplaced"/>
</dbReference>
<dbReference type="SMART" id="SM00913">
    <property type="entry name" value="IBN_N"/>
    <property type="match status" value="1"/>
</dbReference>
<gene>
    <name evidence="14" type="primary">LOC106178205</name>
</gene>
<dbReference type="Pfam" id="PF08389">
    <property type="entry name" value="Xpo1"/>
    <property type="match status" value="1"/>
</dbReference>
<dbReference type="InterPro" id="IPR057941">
    <property type="entry name" value="TPR_TNPO3_IPO13_2nd"/>
</dbReference>
<evidence type="ECO:0000313" key="13">
    <source>
        <dbReference type="Proteomes" id="UP000085678"/>
    </source>
</evidence>
<dbReference type="Pfam" id="PF24139">
    <property type="entry name" value="TPR_TNPO3_IPO13_4th"/>
    <property type="match status" value="1"/>
</dbReference>
<protein>
    <recommendedName>
        <fullName evidence="11">Transportin-3</fullName>
    </recommendedName>
</protein>